<feature type="domain" description="EF-hand" evidence="2">
    <location>
        <begin position="20"/>
        <end position="55"/>
    </location>
</feature>
<dbReference type="InterPro" id="IPR018247">
    <property type="entry name" value="EF_Hand_1_Ca_BS"/>
</dbReference>
<dbReference type="PROSITE" id="PS50222">
    <property type="entry name" value="EF_HAND_2"/>
    <property type="match status" value="1"/>
</dbReference>
<dbReference type="SUPFAM" id="SSF47473">
    <property type="entry name" value="EF-hand"/>
    <property type="match status" value="1"/>
</dbReference>
<accession>A0A6N2KQI8</accession>
<dbReference type="GO" id="GO:0005509">
    <property type="term" value="F:calcium ion binding"/>
    <property type="evidence" value="ECO:0007669"/>
    <property type="project" value="InterPro"/>
</dbReference>
<dbReference type="SMART" id="SM00054">
    <property type="entry name" value="EFh"/>
    <property type="match status" value="1"/>
</dbReference>
<dbReference type="AlphaFoldDB" id="A0A6N2KQI8"/>
<evidence type="ECO:0000259" key="2">
    <source>
        <dbReference type="PROSITE" id="PS50222"/>
    </source>
</evidence>
<evidence type="ECO:0000256" key="1">
    <source>
        <dbReference type="ARBA" id="ARBA00022837"/>
    </source>
</evidence>
<dbReference type="EMBL" id="CAADRP010000668">
    <property type="protein sequence ID" value="VFU30870.1"/>
    <property type="molecule type" value="Genomic_DNA"/>
</dbReference>
<dbReference type="Gene3D" id="1.10.238.10">
    <property type="entry name" value="EF-hand"/>
    <property type="match status" value="1"/>
</dbReference>
<keyword evidence="1" id="KW-0106">Calcium</keyword>
<dbReference type="PROSITE" id="PS00018">
    <property type="entry name" value="EF_HAND_1"/>
    <property type="match status" value="1"/>
</dbReference>
<dbReference type="Pfam" id="PF13405">
    <property type="entry name" value="EF-hand_6"/>
    <property type="match status" value="1"/>
</dbReference>
<dbReference type="InterPro" id="IPR011992">
    <property type="entry name" value="EF-hand-dom_pair"/>
</dbReference>
<organism evidence="3">
    <name type="scientific">Salix viminalis</name>
    <name type="common">Common osier</name>
    <name type="synonym">Basket willow</name>
    <dbReference type="NCBI Taxonomy" id="40686"/>
    <lineage>
        <taxon>Eukaryota</taxon>
        <taxon>Viridiplantae</taxon>
        <taxon>Streptophyta</taxon>
        <taxon>Embryophyta</taxon>
        <taxon>Tracheophyta</taxon>
        <taxon>Spermatophyta</taxon>
        <taxon>Magnoliopsida</taxon>
        <taxon>eudicotyledons</taxon>
        <taxon>Gunneridae</taxon>
        <taxon>Pentapetalae</taxon>
        <taxon>rosids</taxon>
        <taxon>fabids</taxon>
        <taxon>Malpighiales</taxon>
        <taxon>Salicaceae</taxon>
        <taxon>Saliceae</taxon>
        <taxon>Salix</taxon>
    </lineage>
</organism>
<name>A0A6N2KQI8_SALVM</name>
<sequence length="75" mass="8777">MGIDILTWMNLWIAIIECGSKEDELMDAFLIFDVDKNGFISAKELHAKLDKDIWKWACRFPRVQINDIAEISMFI</sequence>
<protein>
    <recommendedName>
        <fullName evidence="2">EF-hand domain-containing protein</fullName>
    </recommendedName>
</protein>
<gene>
    <name evidence="3" type="ORF">SVIM_LOCUS124451</name>
</gene>
<evidence type="ECO:0000313" key="3">
    <source>
        <dbReference type="EMBL" id="VFU30870.1"/>
    </source>
</evidence>
<reference evidence="3" key="1">
    <citation type="submission" date="2019-03" db="EMBL/GenBank/DDBJ databases">
        <authorList>
            <person name="Mank J."/>
            <person name="Almeida P."/>
        </authorList>
    </citation>
    <scope>NUCLEOTIDE SEQUENCE</scope>
    <source>
        <strain evidence="3">78183</strain>
    </source>
</reference>
<proteinExistence type="predicted"/>
<dbReference type="InterPro" id="IPR002048">
    <property type="entry name" value="EF_hand_dom"/>
</dbReference>